<dbReference type="InterPro" id="IPR056002">
    <property type="entry name" value="DUF7580"/>
</dbReference>
<name>A0A4T0VVA5_9PEZI</name>
<organism evidence="4 5">
    <name type="scientific">Colletotrichum higginsianum</name>
    <dbReference type="NCBI Taxonomy" id="80884"/>
    <lineage>
        <taxon>Eukaryota</taxon>
        <taxon>Fungi</taxon>
        <taxon>Dikarya</taxon>
        <taxon>Ascomycota</taxon>
        <taxon>Pezizomycotina</taxon>
        <taxon>Sordariomycetes</taxon>
        <taxon>Hypocreomycetidae</taxon>
        <taxon>Glomerellales</taxon>
        <taxon>Glomerellaceae</taxon>
        <taxon>Colletotrichum</taxon>
        <taxon>Colletotrichum destructivum species complex</taxon>
    </lineage>
</organism>
<evidence type="ECO:0000256" key="2">
    <source>
        <dbReference type="SAM" id="SignalP"/>
    </source>
</evidence>
<feature type="signal peptide" evidence="2">
    <location>
        <begin position="1"/>
        <end position="18"/>
    </location>
</feature>
<gene>
    <name evidence="4" type="ORF">CH35J_008192</name>
</gene>
<evidence type="ECO:0000256" key="1">
    <source>
        <dbReference type="SAM" id="Coils"/>
    </source>
</evidence>
<keyword evidence="1" id="KW-0175">Coiled coil</keyword>
<dbReference type="OrthoDB" id="5331891at2759"/>
<keyword evidence="2" id="KW-0732">Signal</keyword>
<dbReference type="EMBL" id="MWPZ01000006">
    <property type="protein sequence ID" value="TIC96206.1"/>
    <property type="molecule type" value="Genomic_DNA"/>
</dbReference>
<evidence type="ECO:0000259" key="3">
    <source>
        <dbReference type="Pfam" id="PF24476"/>
    </source>
</evidence>
<comment type="caution">
    <text evidence="4">The sequence shown here is derived from an EMBL/GenBank/DDBJ whole genome shotgun (WGS) entry which is preliminary data.</text>
</comment>
<feature type="chain" id="PRO_5020748335" description="DUF7580 domain-containing protein" evidence="2">
    <location>
        <begin position="19"/>
        <end position="590"/>
    </location>
</feature>
<accession>A0A4T0VVA5</accession>
<dbReference type="PANTHER" id="PTHR35186">
    <property type="entry name" value="ANK_REP_REGION DOMAIN-CONTAINING PROTEIN"/>
    <property type="match status" value="1"/>
</dbReference>
<protein>
    <recommendedName>
        <fullName evidence="3">DUF7580 domain-containing protein</fullName>
    </recommendedName>
</protein>
<feature type="coiled-coil region" evidence="1">
    <location>
        <begin position="157"/>
        <end position="184"/>
    </location>
</feature>
<evidence type="ECO:0000313" key="4">
    <source>
        <dbReference type="EMBL" id="TIC96206.1"/>
    </source>
</evidence>
<evidence type="ECO:0000313" key="5">
    <source>
        <dbReference type="Proteomes" id="UP000305883"/>
    </source>
</evidence>
<dbReference type="Pfam" id="PF24476">
    <property type="entry name" value="DUF7580"/>
    <property type="match status" value="1"/>
</dbReference>
<reference evidence="4 5" key="1">
    <citation type="journal article" date="2019" name="Genome Biol. Evol.">
        <title>Genomic Plasticity Mediated by Transposable Elements in the Plant Pathogenic Fungus Colletotrichum higginsianum.</title>
        <authorList>
            <person name="Tsushima A."/>
            <person name="Gan P."/>
            <person name="Kumakura N."/>
            <person name="Narusaka M."/>
            <person name="Takano Y."/>
            <person name="Narusaka Y."/>
            <person name="Shirasu K."/>
        </authorList>
    </citation>
    <scope>NUCLEOTIDE SEQUENCE [LARGE SCALE GENOMIC DNA]</scope>
    <source>
        <strain evidence="4 5">MAFF305635-RFP</strain>
    </source>
</reference>
<feature type="domain" description="DUF7580" evidence="3">
    <location>
        <begin position="207"/>
        <end position="583"/>
    </location>
</feature>
<sequence>MAELALGILGVVPLIGVATKGYKQANGKLKAFRHCSREAQKVRKVLKIQQQVFANECFLWLRFAIDDDEITSAMASDPEHGNWGDHSLESSLRTRLKNNYEPWFEIVQDVTRYLEELENGLERFGIEKENIPTEGRLKKTLKRTQDGVKMAFSASEFDTLIDKLRSSNNDLRGLREQIRELHKSTTRHPKDSKAVKRGDEWTSLVSIRGASKALHDTLTRTWNCGQPDHMGHAVKLFVETHQVNGEIQMNLAIVCRSHAGDTVQSTLVQLEVRSQNLECVEPLRLPGQSTFSADCDASSSKQIKVVRLADTRLQMSLQGQPTPPEGGPSTAARLDGSFDLGLSKDICRELTQQLEANCIGHLVFQSDVAFRHYFYPAKKSSRGEPRPSYSDRRSVTMDEVLDESSEDYFSIVDRLKLARSLVSAVLKFHSTPWLGDFWKLRDLAFFRGGQDEEVSEALRSLHVGIEVARKQLDSTDGFQDASDMLNLSLATEDERLYCGIDNLTLHSLGVALLQIDRWTRVEPSDVLAVRKMSLRSSSLGPRYQELTRKCLRCDFGYGSDLTKPRLQKAVYENVVEALETMISSLDFTDD</sequence>
<proteinExistence type="predicted"/>
<dbReference type="AlphaFoldDB" id="A0A4T0VVA5"/>
<dbReference type="Proteomes" id="UP000305883">
    <property type="component" value="Unassembled WGS sequence"/>
</dbReference>
<dbReference type="PANTHER" id="PTHR35186:SF4">
    <property type="entry name" value="PRION-INHIBITION AND PROPAGATION HELO DOMAIN-CONTAINING PROTEIN"/>
    <property type="match status" value="1"/>
</dbReference>